<dbReference type="AlphaFoldDB" id="A0A9D4DFR5"/>
<comment type="caution">
    <text evidence="2">The sequence shown here is derived from an EMBL/GenBank/DDBJ whole genome shotgun (WGS) entry which is preliminary data.</text>
</comment>
<name>A0A9D4DFR5_DREPO</name>
<reference evidence="2" key="1">
    <citation type="journal article" date="2019" name="bioRxiv">
        <title>The Genome of the Zebra Mussel, Dreissena polymorpha: A Resource for Invasive Species Research.</title>
        <authorList>
            <person name="McCartney M.A."/>
            <person name="Auch B."/>
            <person name="Kono T."/>
            <person name="Mallez S."/>
            <person name="Zhang Y."/>
            <person name="Obille A."/>
            <person name="Becker A."/>
            <person name="Abrahante J.E."/>
            <person name="Garbe J."/>
            <person name="Badalamenti J.P."/>
            <person name="Herman A."/>
            <person name="Mangelson H."/>
            <person name="Liachko I."/>
            <person name="Sullivan S."/>
            <person name="Sone E.D."/>
            <person name="Koren S."/>
            <person name="Silverstein K.A.T."/>
            <person name="Beckman K.B."/>
            <person name="Gohl D.M."/>
        </authorList>
    </citation>
    <scope>NUCLEOTIDE SEQUENCE</scope>
    <source>
        <strain evidence="2">Duluth1</strain>
        <tissue evidence="2">Whole animal</tissue>
    </source>
</reference>
<gene>
    <name evidence="2" type="ORF">DPMN_182614</name>
</gene>
<feature type="region of interest" description="Disordered" evidence="1">
    <location>
        <begin position="29"/>
        <end position="51"/>
    </location>
</feature>
<proteinExistence type="predicted"/>
<accession>A0A9D4DFR5</accession>
<evidence type="ECO:0000313" key="2">
    <source>
        <dbReference type="EMBL" id="KAH3748176.1"/>
    </source>
</evidence>
<keyword evidence="3" id="KW-1185">Reference proteome</keyword>
<dbReference type="Proteomes" id="UP000828390">
    <property type="component" value="Unassembled WGS sequence"/>
</dbReference>
<sequence>MEKVRTIVQQLRSLTLRDLQMALLLPRRSPLPQNGAMARAVNHGPEEMSGR</sequence>
<organism evidence="2 3">
    <name type="scientific">Dreissena polymorpha</name>
    <name type="common">Zebra mussel</name>
    <name type="synonym">Mytilus polymorpha</name>
    <dbReference type="NCBI Taxonomy" id="45954"/>
    <lineage>
        <taxon>Eukaryota</taxon>
        <taxon>Metazoa</taxon>
        <taxon>Spiralia</taxon>
        <taxon>Lophotrochozoa</taxon>
        <taxon>Mollusca</taxon>
        <taxon>Bivalvia</taxon>
        <taxon>Autobranchia</taxon>
        <taxon>Heteroconchia</taxon>
        <taxon>Euheterodonta</taxon>
        <taxon>Imparidentia</taxon>
        <taxon>Neoheterodontei</taxon>
        <taxon>Myida</taxon>
        <taxon>Dreissenoidea</taxon>
        <taxon>Dreissenidae</taxon>
        <taxon>Dreissena</taxon>
    </lineage>
</organism>
<reference evidence="2" key="2">
    <citation type="submission" date="2020-11" db="EMBL/GenBank/DDBJ databases">
        <authorList>
            <person name="McCartney M.A."/>
            <person name="Auch B."/>
            <person name="Kono T."/>
            <person name="Mallez S."/>
            <person name="Becker A."/>
            <person name="Gohl D.M."/>
            <person name="Silverstein K.A.T."/>
            <person name="Koren S."/>
            <person name="Bechman K.B."/>
            <person name="Herman A."/>
            <person name="Abrahante J.E."/>
            <person name="Garbe J."/>
        </authorList>
    </citation>
    <scope>NUCLEOTIDE SEQUENCE</scope>
    <source>
        <strain evidence="2">Duluth1</strain>
        <tissue evidence="2">Whole animal</tissue>
    </source>
</reference>
<evidence type="ECO:0000256" key="1">
    <source>
        <dbReference type="SAM" id="MobiDB-lite"/>
    </source>
</evidence>
<protein>
    <submittedName>
        <fullName evidence="2">Uncharacterized protein</fullName>
    </submittedName>
</protein>
<evidence type="ECO:0000313" key="3">
    <source>
        <dbReference type="Proteomes" id="UP000828390"/>
    </source>
</evidence>
<dbReference type="EMBL" id="JAIWYP010000010">
    <property type="protein sequence ID" value="KAH3748176.1"/>
    <property type="molecule type" value="Genomic_DNA"/>
</dbReference>